<evidence type="ECO:0000256" key="13">
    <source>
        <dbReference type="SAM" id="MobiDB-lite"/>
    </source>
</evidence>
<feature type="binding site" evidence="12">
    <location>
        <position position="267"/>
    </location>
    <ligand>
        <name>[2Fe-2S] cluster</name>
        <dbReference type="ChEBI" id="CHEBI:190135"/>
    </ligand>
</feature>
<evidence type="ECO:0000256" key="8">
    <source>
        <dbReference type="ARBA" id="ARBA00023004"/>
    </source>
</evidence>
<dbReference type="Pfam" id="PF10418">
    <property type="entry name" value="DHODB_Fe-S_bind"/>
    <property type="match status" value="1"/>
</dbReference>
<evidence type="ECO:0000256" key="3">
    <source>
        <dbReference type="ARBA" id="ARBA00022630"/>
    </source>
</evidence>
<dbReference type="GO" id="GO:0046872">
    <property type="term" value="F:metal ion binding"/>
    <property type="evidence" value="ECO:0007669"/>
    <property type="project" value="UniProtKB-KW"/>
</dbReference>
<comment type="cofactor">
    <cofactor evidence="11">
        <name>FAD</name>
        <dbReference type="ChEBI" id="CHEBI:57692"/>
    </cofactor>
    <text evidence="11">Binds 1 FAD per subunit.</text>
</comment>
<dbReference type="GO" id="GO:0006221">
    <property type="term" value="P:pyrimidine nucleotide biosynthetic process"/>
    <property type="evidence" value="ECO:0007669"/>
    <property type="project" value="InterPro"/>
</dbReference>
<dbReference type="PIRSF" id="PIRSF006816">
    <property type="entry name" value="Cyc3_hyd_g"/>
    <property type="match status" value="1"/>
</dbReference>
<evidence type="ECO:0000256" key="10">
    <source>
        <dbReference type="ARBA" id="ARBA00034078"/>
    </source>
</evidence>
<evidence type="ECO:0000259" key="14">
    <source>
        <dbReference type="PROSITE" id="PS51384"/>
    </source>
</evidence>
<dbReference type="RefSeq" id="WP_006290409.1">
    <property type="nucleotide sequence ID" value="NZ_AP012333.1"/>
</dbReference>
<evidence type="ECO:0000256" key="7">
    <source>
        <dbReference type="ARBA" id="ARBA00022982"/>
    </source>
</evidence>
<dbReference type="InterPro" id="IPR017938">
    <property type="entry name" value="Riboflavin_synthase-like_b-brl"/>
</dbReference>
<dbReference type="SUPFAM" id="SSF52343">
    <property type="entry name" value="Ferredoxin reductase-like, C-terminal NADP-linked domain"/>
    <property type="match status" value="1"/>
</dbReference>
<organism evidence="15 16">
    <name type="scientific">Parascardovia denticolens DSM 10105 = JCM 12538</name>
    <dbReference type="NCBI Taxonomy" id="864564"/>
    <lineage>
        <taxon>Bacteria</taxon>
        <taxon>Bacillati</taxon>
        <taxon>Actinomycetota</taxon>
        <taxon>Actinomycetes</taxon>
        <taxon>Bifidobacteriales</taxon>
        <taxon>Bifidobacteriaceae</taxon>
        <taxon>Parascardovia</taxon>
    </lineage>
</organism>
<dbReference type="GO" id="GO:0016491">
    <property type="term" value="F:oxidoreductase activity"/>
    <property type="evidence" value="ECO:0007669"/>
    <property type="project" value="InterPro"/>
</dbReference>
<evidence type="ECO:0000313" key="16">
    <source>
        <dbReference type="Proteomes" id="UP000004946"/>
    </source>
</evidence>
<dbReference type="GO" id="GO:0051537">
    <property type="term" value="F:2 iron, 2 sulfur cluster binding"/>
    <property type="evidence" value="ECO:0007669"/>
    <property type="project" value="UniProtKB-KW"/>
</dbReference>
<feature type="binding site" evidence="11">
    <location>
        <begin position="102"/>
        <end position="103"/>
    </location>
    <ligand>
        <name>FAD</name>
        <dbReference type="ChEBI" id="CHEBI:57692"/>
    </ligand>
</feature>
<gene>
    <name evidence="15" type="ORF">HMPREF0620_0798</name>
</gene>
<dbReference type="HOGENOM" id="CLU_003827_1_2_11"/>
<evidence type="ECO:0000256" key="1">
    <source>
        <dbReference type="ARBA" id="ARBA00006422"/>
    </source>
</evidence>
<dbReference type="AlphaFoldDB" id="E6JYB6"/>
<keyword evidence="6 11" id="KW-0274">FAD</keyword>
<accession>E6JYB6</accession>
<keyword evidence="9 12" id="KW-0411">Iron-sulfur</keyword>
<keyword evidence="5 12" id="KW-0479">Metal-binding</keyword>
<dbReference type="eggNOG" id="COG0543">
    <property type="taxonomic scope" value="Bacteria"/>
</dbReference>
<dbReference type="Gene3D" id="3.40.50.80">
    <property type="entry name" value="Nucleotide-binding domain of ferredoxin-NADP reductase (FNR) module"/>
    <property type="match status" value="1"/>
</dbReference>
<keyword evidence="16" id="KW-1185">Reference proteome</keyword>
<dbReference type="GO" id="GO:0050660">
    <property type="term" value="F:flavin adenine dinucleotide binding"/>
    <property type="evidence" value="ECO:0007669"/>
    <property type="project" value="InterPro"/>
</dbReference>
<evidence type="ECO:0000256" key="5">
    <source>
        <dbReference type="ARBA" id="ARBA00022723"/>
    </source>
</evidence>
<evidence type="ECO:0000256" key="2">
    <source>
        <dbReference type="ARBA" id="ARBA00022448"/>
    </source>
</evidence>
<comment type="cofactor">
    <cofactor evidence="12">
        <name>[2Fe-2S] cluster</name>
        <dbReference type="ChEBI" id="CHEBI:190135"/>
    </cofactor>
    <text evidence="12">Binds 1 [2Fe-2S] cluster per subunit.</text>
</comment>
<keyword evidence="8 12" id="KW-0408">Iron</keyword>
<dbReference type="InterPro" id="IPR037117">
    <property type="entry name" value="Dihydroorotate_DH_ele_sf"/>
</dbReference>
<dbReference type="InterPro" id="IPR017927">
    <property type="entry name" value="FAD-bd_FR_type"/>
</dbReference>
<feature type="domain" description="FAD-binding FR-type" evidence="14">
    <location>
        <begin position="30"/>
        <end position="127"/>
    </location>
</feature>
<dbReference type="InterPro" id="IPR012165">
    <property type="entry name" value="Cyt_c3_hydrogenase_gsu"/>
</dbReference>
<feature type="binding site" evidence="12">
    <location>
        <position position="255"/>
    </location>
    <ligand>
        <name>[2Fe-2S] cluster</name>
        <dbReference type="ChEBI" id="CHEBI:190135"/>
    </ligand>
</feature>
<feature type="binding site" evidence="12">
    <location>
        <position position="247"/>
    </location>
    <ligand>
        <name>[2Fe-2S] cluster</name>
        <dbReference type="ChEBI" id="CHEBI:190135"/>
    </ligand>
</feature>
<evidence type="ECO:0000256" key="4">
    <source>
        <dbReference type="ARBA" id="ARBA00022714"/>
    </source>
</evidence>
<dbReference type="PANTHER" id="PTHR43513:SF3">
    <property type="entry name" value="DIHYDROOROTATE DEHYDROGENASE B (NAD(+)), ELECTRON TRANSFER SUBUNIT-RELATED"/>
    <property type="match status" value="1"/>
</dbReference>
<comment type="caution">
    <text evidence="15">The sequence shown here is derived from an EMBL/GenBank/DDBJ whole genome shotgun (WGS) entry which is preliminary data.</text>
</comment>
<keyword evidence="4 12" id="KW-0001">2Fe-2S</keyword>
<reference evidence="15 16" key="1">
    <citation type="submission" date="2010-12" db="EMBL/GenBank/DDBJ databases">
        <authorList>
            <person name="Muzny D."/>
            <person name="Qin X."/>
            <person name="Buhay C."/>
            <person name="Dugan-Rocha S."/>
            <person name="Ding Y."/>
            <person name="Chen G."/>
            <person name="Hawes A."/>
            <person name="Holder M."/>
            <person name="Jhangiani S."/>
            <person name="Johnson A."/>
            <person name="Khan Z."/>
            <person name="Li Z."/>
            <person name="Liu W."/>
            <person name="Liu X."/>
            <person name="Perez L."/>
            <person name="Shen H."/>
            <person name="Wang Q."/>
            <person name="Watt J."/>
            <person name="Xi L."/>
            <person name="Xin Y."/>
            <person name="Zhou J."/>
            <person name="Deng J."/>
            <person name="Jiang H."/>
            <person name="Liu Y."/>
            <person name="Qu J."/>
            <person name="Song X.-Z."/>
            <person name="Zhang L."/>
            <person name="Villasana D."/>
            <person name="Johnson A."/>
            <person name="Liu J."/>
            <person name="Liyanage D."/>
            <person name="Lorensuhewa L."/>
            <person name="Robinson T."/>
            <person name="Song A."/>
            <person name="Song B.-B."/>
            <person name="Dinh H."/>
            <person name="Thornton R."/>
            <person name="Coyle M."/>
            <person name="Francisco L."/>
            <person name="Jackson L."/>
            <person name="Javaid M."/>
            <person name="Korchina V."/>
            <person name="Kovar C."/>
            <person name="Mata R."/>
            <person name="Mathew T."/>
            <person name="Ngo R."/>
            <person name="Nguyen L."/>
            <person name="Nguyen N."/>
            <person name="Okwuonu G."/>
            <person name="Ongeri F."/>
            <person name="Pham C."/>
            <person name="Simmons D."/>
            <person name="Wilczek-Boney K."/>
            <person name="Hale W."/>
            <person name="Jakkamsetti A."/>
            <person name="Pham P."/>
            <person name="Ruth R."/>
            <person name="San Lucas F."/>
            <person name="Warren J."/>
            <person name="Zhang J."/>
            <person name="Zhao Z."/>
            <person name="Zhou C."/>
            <person name="Zhu D."/>
            <person name="Lee S."/>
            <person name="Bess C."/>
            <person name="Blankenburg K."/>
            <person name="Forbes L."/>
            <person name="Fu Q."/>
            <person name="Gubbala S."/>
            <person name="Hirani K."/>
            <person name="Jayaseelan J.C."/>
            <person name="Lara F."/>
            <person name="Munidasa M."/>
            <person name="Palculict T."/>
            <person name="Patil S."/>
            <person name="Pu L.-L."/>
            <person name="Saada N."/>
            <person name="Tang L."/>
            <person name="Weissenberger G."/>
            <person name="Zhu Y."/>
            <person name="Hemphill L."/>
            <person name="Shang Y."/>
            <person name="Youmans B."/>
            <person name="Ayvaz T."/>
            <person name="Ross M."/>
            <person name="Santibanez J."/>
            <person name="Aqrawi P."/>
            <person name="Gross S."/>
            <person name="Joshi V."/>
            <person name="Fowler G."/>
            <person name="Nazareth L."/>
            <person name="Reid J."/>
            <person name="Worley K."/>
            <person name="Petrosino J."/>
            <person name="Highlander S."/>
            <person name="Gibbs R."/>
        </authorList>
    </citation>
    <scope>NUCLEOTIDE SEQUENCE [LARGE SCALE GENOMIC DNA]</scope>
    <source>
        <strain evidence="15 16">DSM 10105</strain>
    </source>
</reference>
<keyword evidence="2" id="KW-0813">Transport</keyword>
<comment type="similarity">
    <text evidence="1">Belongs to the PyrK family.</text>
</comment>
<name>E6JYB6_PARDN</name>
<evidence type="ECO:0000256" key="9">
    <source>
        <dbReference type="ARBA" id="ARBA00023014"/>
    </source>
</evidence>
<dbReference type="SUPFAM" id="SSF63380">
    <property type="entry name" value="Riboflavin synthase domain-like"/>
    <property type="match status" value="1"/>
</dbReference>
<keyword evidence="7" id="KW-0249">Electron transport</keyword>
<dbReference type="EMBL" id="AEON01000001">
    <property type="protein sequence ID" value="EFT83793.1"/>
    <property type="molecule type" value="Genomic_DNA"/>
</dbReference>
<dbReference type="CDD" id="cd06218">
    <property type="entry name" value="DHOD_e_trans"/>
    <property type="match status" value="1"/>
</dbReference>
<dbReference type="InterPro" id="IPR019480">
    <property type="entry name" value="Dihydroorotate_DH_Fe-S-bd"/>
</dbReference>
<protein>
    <submittedName>
        <fullName evidence="15">Oxidoreductase NAD-binding domain protein</fullName>
    </submittedName>
</protein>
<evidence type="ECO:0000256" key="6">
    <source>
        <dbReference type="ARBA" id="ARBA00022827"/>
    </source>
</evidence>
<dbReference type="KEGG" id="pdo:PSDT_0832"/>
<dbReference type="Gene3D" id="2.40.30.10">
    <property type="entry name" value="Translation factors"/>
    <property type="match status" value="1"/>
</dbReference>
<feature type="region of interest" description="Disordered" evidence="13">
    <location>
        <begin position="1"/>
        <end position="25"/>
    </location>
</feature>
<dbReference type="InterPro" id="IPR039261">
    <property type="entry name" value="FNR_nucleotide-bd"/>
</dbReference>
<comment type="cofactor">
    <cofactor evidence="10">
        <name>[2Fe-2S] cluster</name>
        <dbReference type="ChEBI" id="CHEBI:190135"/>
    </cofactor>
</comment>
<dbReference type="PATRIC" id="fig|864564.6.peg.914"/>
<dbReference type="Proteomes" id="UP000004946">
    <property type="component" value="Chromosome"/>
</dbReference>
<sequence length="283" mass="30496">MTAPRFSPTRTAAAEPAPSAHLRHEHGFLPSRRSVPLISMEALTGGVCRMVIEDPYLASNARGGQFVDFFTGDAQRLFPRPLGICDIEGDQVSFLFATVGEGTREISRKKAGETIDILGPLGRPFALKEGVTYLLVGGGLGVPPLIAAARDINRMGTSSAVSLFGYRNIHFADESVGKYVSQAYSIDNAEGNVIDLLDRWMKENPGQDKSRVVILSCGPAVMMKAVARWAATEGVQAEFSLEERMGCGFGACFTCVTPTIHGYKKICMDGPAFGSEELGWNEV</sequence>
<keyword evidence="3 11" id="KW-0285">Flavoprotein</keyword>
<evidence type="ECO:0000313" key="15">
    <source>
        <dbReference type="EMBL" id="EFT83793.1"/>
    </source>
</evidence>
<dbReference type="InterPro" id="IPR050353">
    <property type="entry name" value="PyrK_electron_transfer"/>
</dbReference>
<proteinExistence type="inferred from homology"/>
<dbReference type="PANTHER" id="PTHR43513">
    <property type="entry name" value="DIHYDROOROTATE DEHYDROGENASE B (NAD(+)), ELECTRON TRANSFER SUBUNIT"/>
    <property type="match status" value="1"/>
</dbReference>
<dbReference type="Gene3D" id="2.10.240.10">
    <property type="entry name" value="Dihydroorotate dehydrogenase, electron transfer subunit"/>
    <property type="match status" value="1"/>
</dbReference>
<feature type="binding site" evidence="12">
    <location>
        <position position="252"/>
    </location>
    <ligand>
        <name>[2Fe-2S] cluster</name>
        <dbReference type="ChEBI" id="CHEBI:190135"/>
    </ligand>
</feature>
<evidence type="ECO:0000256" key="12">
    <source>
        <dbReference type="PIRSR" id="PIRSR006816-2"/>
    </source>
</evidence>
<dbReference type="PROSITE" id="PS51384">
    <property type="entry name" value="FAD_FR"/>
    <property type="match status" value="1"/>
</dbReference>
<evidence type="ECO:0000256" key="11">
    <source>
        <dbReference type="PIRSR" id="PIRSR006816-1"/>
    </source>
</evidence>